<dbReference type="AlphaFoldDB" id="A0A1Y2LS73"/>
<evidence type="ECO:0000313" key="1">
    <source>
        <dbReference type="EMBL" id="OSS46650.1"/>
    </source>
</evidence>
<organism evidence="1 2">
    <name type="scientific">Epicoccum nigrum</name>
    <name type="common">Soil fungus</name>
    <name type="synonym">Epicoccum purpurascens</name>
    <dbReference type="NCBI Taxonomy" id="105696"/>
    <lineage>
        <taxon>Eukaryota</taxon>
        <taxon>Fungi</taxon>
        <taxon>Dikarya</taxon>
        <taxon>Ascomycota</taxon>
        <taxon>Pezizomycotina</taxon>
        <taxon>Dothideomycetes</taxon>
        <taxon>Pleosporomycetidae</taxon>
        <taxon>Pleosporales</taxon>
        <taxon>Pleosporineae</taxon>
        <taxon>Didymellaceae</taxon>
        <taxon>Epicoccum</taxon>
    </lineage>
</organism>
<reference evidence="1 2" key="1">
    <citation type="journal article" date="2017" name="Genome Announc.">
        <title>Genome sequence of the saprophytic ascomycete Epicoccum nigrum ICMP 19927 strain isolated from New Zealand.</title>
        <authorList>
            <person name="Fokin M."/>
            <person name="Fleetwood D."/>
            <person name="Weir B.S."/>
            <person name="Villas-Boas S.G."/>
        </authorList>
    </citation>
    <scope>NUCLEOTIDE SEQUENCE [LARGE SCALE GENOMIC DNA]</scope>
    <source>
        <strain evidence="1 2">ICMP 19927</strain>
    </source>
</reference>
<gene>
    <name evidence="1" type="ORF">B5807_08751</name>
</gene>
<accession>A0A1Y2LS73</accession>
<sequence length="237" mass="27212">MARVGVSYLFRISELRESGTRLPAEDATGQWKPTDERDANIIVAAGATGIIWLCDGWQLKMLDNSNLLIRAKPYKTYSMYYCHGKGFEVLRDNATSTRREEGWLPLSFDHDTTDYSSYLTNARYEPALHCHRTDQKWMKMLLPDVYHDRWEVPAPYGGLKGELAIFLALVAFAIPVDSLQTYLPAMFQSGQWQQFDMSNGRDHKRGVVVEVWTYSRREGGTLPEHLGVLEENGFYYP</sequence>
<dbReference type="Proteomes" id="UP000193240">
    <property type="component" value="Unassembled WGS sequence"/>
</dbReference>
<proteinExistence type="predicted"/>
<evidence type="ECO:0000313" key="2">
    <source>
        <dbReference type="Proteomes" id="UP000193240"/>
    </source>
</evidence>
<dbReference type="OMA" id="REYSYLC"/>
<dbReference type="STRING" id="105696.A0A1Y2LS73"/>
<protein>
    <submittedName>
        <fullName evidence="1">Uncharacterized protein</fullName>
    </submittedName>
</protein>
<name>A0A1Y2LS73_EPING</name>
<dbReference type="InParanoid" id="A0A1Y2LS73"/>
<dbReference type="EMBL" id="KZ107850">
    <property type="protein sequence ID" value="OSS46650.1"/>
    <property type="molecule type" value="Genomic_DNA"/>
</dbReference>
<keyword evidence="2" id="KW-1185">Reference proteome</keyword>